<evidence type="ECO:0000313" key="2">
    <source>
        <dbReference type="Proteomes" id="UP000252519"/>
    </source>
</evidence>
<reference evidence="1 2" key="1">
    <citation type="submission" date="2014-10" db="EMBL/GenBank/DDBJ databases">
        <title>Draft genome of the hookworm Ancylostoma caninum.</title>
        <authorList>
            <person name="Mitreva M."/>
        </authorList>
    </citation>
    <scope>NUCLEOTIDE SEQUENCE [LARGE SCALE GENOMIC DNA]</scope>
    <source>
        <strain evidence="1 2">Baltimore</strain>
    </source>
</reference>
<evidence type="ECO:0000313" key="1">
    <source>
        <dbReference type="EMBL" id="RCN37483.1"/>
    </source>
</evidence>
<gene>
    <name evidence="1" type="ORF">ANCCAN_16607</name>
</gene>
<dbReference type="OrthoDB" id="5865320at2759"/>
<dbReference type="EMBL" id="JOJR01000464">
    <property type="protein sequence ID" value="RCN37483.1"/>
    <property type="molecule type" value="Genomic_DNA"/>
</dbReference>
<proteinExistence type="predicted"/>
<comment type="caution">
    <text evidence="1">The sequence shown here is derived from an EMBL/GenBank/DDBJ whole genome shotgun (WGS) entry which is preliminary data.</text>
</comment>
<keyword evidence="2" id="KW-1185">Reference proteome</keyword>
<dbReference type="STRING" id="29170.A0A368FZ41"/>
<name>A0A368FZ41_ANCCA</name>
<protein>
    <submittedName>
        <fullName evidence="1">Uncharacterized protein</fullName>
    </submittedName>
</protein>
<accession>A0A368FZ41</accession>
<sequence length="291" mass="34354">MQRRRTYSLPSARRDHECNDPDLQLDRILTHLSYIRIHIDNIVLPQENELIERLYREGSLYGFNLEYQFPCLESVSKSLRATVRIPAKSFTMTDIQFRHKRVVLLHMNPDIIPFWNRQHLSLRLHVQLNTRGKFSTRLLAQCTVPLFELLIPPFCICRDFNFTAAKGMTFDGSALIRIDLGSREKKLMEELKELRDPLLESSYVIHVRINSLKLIHELVHNLKQVKIDLRLDMYLHTGQFLKLVLCHFVKEFHRISQMLPIRSSKQHILPRDIMLLMPTELQIPAENFVLP</sequence>
<organism evidence="1 2">
    <name type="scientific">Ancylostoma caninum</name>
    <name type="common">Dog hookworm</name>
    <dbReference type="NCBI Taxonomy" id="29170"/>
    <lineage>
        <taxon>Eukaryota</taxon>
        <taxon>Metazoa</taxon>
        <taxon>Ecdysozoa</taxon>
        <taxon>Nematoda</taxon>
        <taxon>Chromadorea</taxon>
        <taxon>Rhabditida</taxon>
        <taxon>Rhabditina</taxon>
        <taxon>Rhabditomorpha</taxon>
        <taxon>Strongyloidea</taxon>
        <taxon>Ancylostomatidae</taxon>
        <taxon>Ancylostomatinae</taxon>
        <taxon>Ancylostoma</taxon>
    </lineage>
</organism>
<dbReference type="AlphaFoldDB" id="A0A368FZ41"/>
<dbReference type="Proteomes" id="UP000252519">
    <property type="component" value="Unassembled WGS sequence"/>
</dbReference>